<dbReference type="InterPro" id="IPR001005">
    <property type="entry name" value="SANT/Myb"/>
</dbReference>
<feature type="region of interest" description="Disordered" evidence="11">
    <location>
        <begin position="156"/>
        <end position="210"/>
    </location>
</feature>
<evidence type="ECO:0000256" key="3">
    <source>
        <dbReference type="ARBA" id="ARBA00022553"/>
    </source>
</evidence>
<feature type="compositionally biased region" description="Basic and acidic residues" evidence="11">
    <location>
        <begin position="156"/>
        <end position="173"/>
    </location>
</feature>
<dbReference type="InterPro" id="IPR001789">
    <property type="entry name" value="Sig_transdc_resp-reg_receiver"/>
</dbReference>
<keyword evidence="9" id="KW-0539">Nucleus</keyword>
<feature type="compositionally biased region" description="Low complexity" evidence="11">
    <location>
        <begin position="1"/>
        <end position="13"/>
    </location>
</feature>
<dbReference type="InterPro" id="IPR011006">
    <property type="entry name" value="CheY-like_superfamily"/>
</dbReference>
<dbReference type="GO" id="GO:0005634">
    <property type="term" value="C:nucleus"/>
    <property type="evidence" value="ECO:0007669"/>
    <property type="project" value="UniProtKB-SubCell"/>
</dbReference>
<evidence type="ECO:0000256" key="8">
    <source>
        <dbReference type="ARBA" id="ARBA00023163"/>
    </source>
</evidence>
<dbReference type="Pfam" id="PF00249">
    <property type="entry name" value="Myb_DNA-binding"/>
    <property type="match status" value="1"/>
</dbReference>
<evidence type="ECO:0000259" key="13">
    <source>
        <dbReference type="PROSITE" id="PS51294"/>
    </source>
</evidence>
<dbReference type="GO" id="GO:0009736">
    <property type="term" value="P:cytokinin-activated signaling pathway"/>
    <property type="evidence" value="ECO:0007669"/>
    <property type="project" value="InterPro"/>
</dbReference>
<dbReference type="SUPFAM" id="SSF52172">
    <property type="entry name" value="CheY-like"/>
    <property type="match status" value="1"/>
</dbReference>
<dbReference type="EMBL" id="CM017875">
    <property type="protein sequence ID" value="KAG1338741.1"/>
    <property type="molecule type" value="Genomic_DNA"/>
</dbReference>
<keyword evidence="3 10" id="KW-0597">Phosphoprotein</keyword>
<dbReference type="PROSITE" id="PS51294">
    <property type="entry name" value="HTH_MYB"/>
    <property type="match status" value="1"/>
</dbReference>
<sequence>MDPSRAAASTASSGRPRDALRPLSDFPAGLRVLVVDDDPTCLKILDRMLRKCLYDVTTCSRAVVALAMLREKKGEFDLVLSDVYMPDMDGFKLLENIGLEMDLPVIMMSADDGKDVVMKGVTHGACDYLIKPVRIEALKNIWQHVVRKRRNELKELEHSGSAEENDRQRRVLEEGDNASSVNEGSWKNAKRRRDGKEEEEEVEEREDPSTLKKPRVVWSVDLHQQFVAAVNQLGVEKAVPKKILELMNVPGLTRENVASHLQKYRLYLRRVSVPQHQGRLDTPYTGSSEATFHSIGPFDGFDLQSLAVSGQLSPQSLMALHSVPRRVTSTSIGMSSGDQIGFFNSSAQISNASNIRPSLMQQIDKKQMNFVSGTPTSMESRQLGQSQQLVQSYGNMRLQASEGASGLFNLPSSQRTSTTFPAVSINANLSNSLVMQMTHQGQQFSVSQQQNQINISMPQLLQTRGPIQNGIAGEHDLRLSTTIAQILPNDVSSHVSGSGGSNVNVDTSLPGGYMNASSYGAVSHALYADFPNSCMNESTGSCYPLASSAGATSLASTGMLQDAMPPVVNVEALGSSTGLKGAKDSVPNYDLFSELHESKSQDWKLQNINVSYQSAQQFGSKQSNIAFGSPSLAHQDSIATIKDGSSRNTCTVRKEILSVRTEIGHEKGERIAQSNSTILVENSVRVKAEGMSDLSCQDMLFDGNTIQNELMNVVGKKQQEGVLQVDPELSFDGYSLDNILA</sequence>
<reference evidence="14" key="2">
    <citation type="submission" date="2019-07" db="EMBL/GenBank/DDBJ databases">
        <authorList>
            <person name="Yang Y."/>
            <person name="Bocs S."/>
            <person name="Baudouin L."/>
        </authorList>
    </citation>
    <scope>NUCLEOTIDE SEQUENCE</scope>
    <source>
        <tissue evidence="14">Spear leaf of Hainan Tall coconut</tissue>
    </source>
</reference>
<dbReference type="FunFam" id="3.40.50.2300:FF:000408">
    <property type="entry name" value="Two-component response regulator"/>
    <property type="match status" value="1"/>
</dbReference>
<evidence type="ECO:0000256" key="1">
    <source>
        <dbReference type="ARBA" id="ARBA00004123"/>
    </source>
</evidence>
<dbReference type="PANTHER" id="PTHR43874">
    <property type="entry name" value="TWO-COMPONENT RESPONSE REGULATOR"/>
    <property type="match status" value="1"/>
</dbReference>
<reference evidence="14" key="1">
    <citation type="journal article" date="2017" name="Gigascience">
        <title>The genome draft of coconut (Cocos nucifera).</title>
        <authorList>
            <person name="Xiao Y."/>
            <person name="Xu P."/>
            <person name="Fan H."/>
            <person name="Baudouin L."/>
            <person name="Xia W."/>
            <person name="Bocs S."/>
            <person name="Xu J."/>
            <person name="Li Q."/>
            <person name="Guo A."/>
            <person name="Zhou L."/>
            <person name="Li J."/>
            <person name="Wu Y."/>
            <person name="Ma Z."/>
            <person name="Armero A."/>
            <person name="Issali A.E."/>
            <person name="Liu N."/>
            <person name="Peng M."/>
            <person name="Yang Y."/>
        </authorList>
    </citation>
    <scope>NUCLEOTIDE SEQUENCE</scope>
    <source>
        <tissue evidence="14">Spear leaf of Hainan Tall coconut</tissue>
    </source>
</reference>
<comment type="similarity">
    <text evidence="2">Belongs to the ARR family. Type-B subfamily.</text>
</comment>
<dbReference type="SMART" id="SM00448">
    <property type="entry name" value="REC"/>
    <property type="match status" value="1"/>
</dbReference>
<dbReference type="PANTHER" id="PTHR43874:SF67">
    <property type="entry name" value="TWO-COMPONENT RESPONSE REGULATOR ARR2"/>
    <property type="match status" value="1"/>
</dbReference>
<dbReference type="CDD" id="cd17584">
    <property type="entry name" value="REC_typeB_ARR-like"/>
    <property type="match status" value="1"/>
</dbReference>
<accession>A0A8K0I6G2</accession>
<dbReference type="FunFam" id="1.10.10.60:FF:000007">
    <property type="entry name" value="Two-component response regulator"/>
    <property type="match status" value="1"/>
</dbReference>
<dbReference type="Pfam" id="PF00072">
    <property type="entry name" value="Response_reg"/>
    <property type="match status" value="1"/>
</dbReference>
<dbReference type="GO" id="GO:0000160">
    <property type="term" value="P:phosphorelay signal transduction system"/>
    <property type="evidence" value="ECO:0007669"/>
    <property type="project" value="UniProtKB-KW"/>
</dbReference>
<name>A0A8K0I6G2_COCNU</name>
<keyword evidence="6" id="KW-0238">DNA-binding</keyword>
<evidence type="ECO:0000259" key="12">
    <source>
        <dbReference type="PROSITE" id="PS50110"/>
    </source>
</evidence>
<organism evidence="14 15">
    <name type="scientific">Cocos nucifera</name>
    <name type="common">Coconut palm</name>
    <dbReference type="NCBI Taxonomy" id="13894"/>
    <lineage>
        <taxon>Eukaryota</taxon>
        <taxon>Viridiplantae</taxon>
        <taxon>Streptophyta</taxon>
        <taxon>Embryophyta</taxon>
        <taxon>Tracheophyta</taxon>
        <taxon>Spermatophyta</taxon>
        <taxon>Magnoliopsida</taxon>
        <taxon>Liliopsida</taxon>
        <taxon>Arecaceae</taxon>
        <taxon>Arecoideae</taxon>
        <taxon>Cocoseae</taxon>
        <taxon>Attaleinae</taxon>
        <taxon>Cocos</taxon>
    </lineage>
</organism>
<keyword evidence="4" id="KW-0902">Two-component regulatory system</keyword>
<feature type="domain" description="HTH myb-type" evidence="13">
    <location>
        <begin position="212"/>
        <end position="269"/>
    </location>
</feature>
<protein>
    <submittedName>
        <fullName evidence="14">Two-component response regulator ARR1</fullName>
    </submittedName>
</protein>
<dbReference type="SUPFAM" id="SSF46689">
    <property type="entry name" value="Homeodomain-like"/>
    <property type="match status" value="1"/>
</dbReference>
<feature type="modified residue" description="4-aspartylphosphate" evidence="10">
    <location>
        <position position="82"/>
    </location>
</feature>
<evidence type="ECO:0000313" key="14">
    <source>
        <dbReference type="EMBL" id="KAG1338741.1"/>
    </source>
</evidence>
<feature type="region of interest" description="Disordered" evidence="11">
    <location>
        <begin position="1"/>
        <end position="20"/>
    </location>
</feature>
<dbReference type="Gene3D" id="3.40.50.2300">
    <property type="match status" value="1"/>
</dbReference>
<dbReference type="GO" id="GO:0003700">
    <property type="term" value="F:DNA-binding transcription factor activity"/>
    <property type="evidence" value="ECO:0007669"/>
    <property type="project" value="InterPro"/>
</dbReference>
<dbReference type="GO" id="GO:0003677">
    <property type="term" value="F:DNA binding"/>
    <property type="evidence" value="ECO:0007669"/>
    <property type="project" value="UniProtKB-KW"/>
</dbReference>
<dbReference type="NCBIfam" id="TIGR01557">
    <property type="entry name" value="myb_SHAQKYF"/>
    <property type="match status" value="1"/>
</dbReference>
<comment type="subcellular location">
    <subcellularLocation>
        <location evidence="1">Nucleus</location>
    </subcellularLocation>
</comment>
<evidence type="ECO:0000256" key="2">
    <source>
        <dbReference type="ARBA" id="ARBA00006015"/>
    </source>
</evidence>
<evidence type="ECO:0000256" key="7">
    <source>
        <dbReference type="ARBA" id="ARBA00023159"/>
    </source>
</evidence>
<dbReference type="InterPro" id="IPR017053">
    <property type="entry name" value="Response_reg_B-typ_pln"/>
</dbReference>
<dbReference type="Gene3D" id="1.10.10.60">
    <property type="entry name" value="Homeodomain-like"/>
    <property type="match status" value="1"/>
</dbReference>
<dbReference type="AlphaFoldDB" id="A0A8K0I6G2"/>
<proteinExistence type="inferred from homology"/>
<dbReference type="Proteomes" id="UP000797356">
    <property type="component" value="Chromosome 4"/>
</dbReference>
<dbReference type="InterPro" id="IPR045279">
    <property type="entry name" value="ARR-like"/>
</dbReference>
<keyword evidence="7" id="KW-0010">Activator</keyword>
<feature type="domain" description="Response regulatory" evidence="12">
    <location>
        <begin position="31"/>
        <end position="146"/>
    </location>
</feature>
<dbReference type="OrthoDB" id="60033at2759"/>
<dbReference type="InterPro" id="IPR006447">
    <property type="entry name" value="Myb_dom_plants"/>
</dbReference>
<evidence type="ECO:0000313" key="15">
    <source>
        <dbReference type="Proteomes" id="UP000797356"/>
    </source>
</evidence>
<evidence type="ECO:0000256" key="11">
    <source>
        <dbReference type="SAM" id="MobiDB-lite"/>
    </source>
</evidence>
<dbReference type="InterPro" id="IPR009057">
    <property type="entry name" value="Homeodomain-like_sf"/>
</dbReference>
<dbReference type="InterPro" id="IPR017930">
    <property type="entry name" value="Myb_dom"/>
</dbReference>
<gene>
    <name evidence="14" type="ORF">COCNU_04G010470</name>
</gene>
<evidence type="ECO:0000256" key="6">
    <source>
        <dbReference type="ARBA" id="ARBA00023125"/>
    </source>
</evidence>
<evidence type="ECO:0000256" key="5">
    <source>
        <dbReference type="ARBA" id="ARBA00023015"/>
    </source>
</evidence>
<keyword evidence="5" id="KW-0805">Transcription regulation</keyword>
<evidence type="ECO:0000256" key="9">
    <source>
        <dbReference type="ARBA" id="ARBA00023242"/>
    </source>
</evidence>
<comment type="caution">
    <text evidence="14">The sequence shown here is derived from an EMBL/GenBank/DDBJ whole genome shotgun (WGS) entry which is preliminary data.</text>
</comment>
<dbReference type="PROSITE" id="PS50110">
    <property type="entry name" value="RESPONSE_REGULATORY"/>
    <property type="match status" value="1"/>
</dbReference>
<evidence type="ECO:0000256" key="10">
    <source>
        <dbReference type="PROSITE-ProRule" id="PRU00169"/>
    </source>
</evidence>
<keyword evidence="8" id="KW-0804">Transcription</keyword>
<keyword evidence="15" id="KW-1185">Reference proteome</keyword>
<feature type="compositionally biased region" description="Acidic residues" evidence="11">
    <location>
        <begin position="197"/>
        <end position="206"/>
    </location>
</feature>
<evidence type="ECO:0000256" key="4">
    <source>
        <dbReference type="ARBA" id="ARBA00023012"/>
    </source>
</evidence>
<dbReference type="PIRSF" id="PIRSF036392">
    <property type="entry name" value="RR_ARR_type-B"/>
    <property type="match status" value="1"/>
</dbReference>